<dbReference type="AlphaFoldDB" id="A0A6M5YU18"/>
<dbReference type="EMBL" id="CP053452">
    <property type="protein sequence ID" value="QJW96813.1"/>
    <property type="molecule type" value="Genomic_DNA"/>
</dbReference>
<keyword evidence="2" id="KW-1185">Reference proteome</keyword>
<dbReference type="Proteomes" id="UP000503447">
    <property type="component" value="Chromosome"/>
</dbReference>
<dbReference type="KEGG" id="ftj:FTUN_4372"/>
<sequence>MRFSFANTGGDGCHFSFVALPGQHRIEERPVVRTAPAGAGGCTRESANVLVGETLWEFLGLGLRTGFFVLEMLPCRLDGFLAEYPDRDPLPTAGDTHQPELHALAEQFGLVGWGRGAIRPRLAELRERYFPQLVFGPDIT</sequence>
<proteinExistence type="predicted"/>
<reference evidence="2" key="1">
    <citation type="submission" date="2020-05" db="EMBL/GenBank/DDBJ databases">
        <title>Frigoriglobus tundricola gen. nov., sp. nov., a psychrotolerant cellulolytic planctomycete of the family Gemmataceae with two divergent copies of 16S rRNA gene.</title>
        <authorList>
            <person name="Kulichevskaya I.S."/>
            <person name="Ivanova A.A."/>
            <person name="Naumoff D.G."/>
            <person name="Beletsky A.V."/>
            <person name="Rijpstra W.I.C."/>
            <person name="Sinninghe Damste J.S."/>
            <person name="Mardanov A.V."/>
            <person name="Ravin N.V."/>
            <person name="Dedysh S.N."/>
        </authorList>
    </citation>
    <scope>NUCLEOTIDE SEQUENCE [LARGE SCALE GENOMIC DNA]</scope>
    <source>
        <strain evidence="2">PL17</strain>
    </source>
</reference>
<evidence type="ECO:0000313" key="2">
    <source>
        <dbReference type="Proteomes" id="UP000503447"/>
    </source>
</evidence>
<dbReference type="RefSeq" id="WP_171472330.1">
    <property type="nucleotide sequence ID" value="NZ_CP053452.2"/>
</dbReference>
<protein>
    <submittedName>
        <fullName evidence="1">Uncharacterized protein</fullName>
    </submittedName>
</protein>
<organism evidence="1 2">
    <name type="scientific">Frigoriglobus tundricola</name>
    <dbReference type="NCBI Taxonomy" id="2774151"/>
    <lineage>
        <taxon>Bacteria</taxon>
        <taxon>Pseudomonadati</taxon>
        <taxon>Planctomycetota</taxon>
        <taxon>Planctomycetia</taxon>
        <taxon>Gemmatales</taxon>
        <taxon>Gemmataceae</taxon>
        <taxon>Frigoriglobus</taxon>
    </lineage>
</organism>
<name>A0A6M5YU18_9BACT</name>
<evidence type="ECO:0000313" key="1">
    <source>
        <dbReference type="EMBL" id="QJW96813.1"/>
    </source>
</evidence>
<accession>A0A6M5YU18</accession>
<gene>
    <name evidence="1" type="ORF">FTUN_4372</name>
</gene>